<keyword evidence="3" id="KW-0677">Repeat</keyword>
<comment type="similarity">
    <text evidence="1">Belongs to the N-acetylmuramoyl-L-alanine amidase 2 family.</text>
</comment>
<organism evidence="7 8">
    <name type="scientific">Streptomyces liliiviolaceus</name>
    <dbReference type="NCBI Taxonomy" id="2823109"/>
    <lineage>
        <taxon>Bacteria</taxon>
        <taxon>Bacillati</taxon>
        <taxon>Actinomycetota</taxon>
        <taxon>Actinomycetes</taxon>
        <taxon>Kitasatosporales</taxon>
        <taxon>Streptomycetaceae</taxon>
        <taxon>Streptomyces</taxon>
    </lineage>
</organism>
<dbReference type="InterPro" id="IPR013519">
    <property type="entry name" value="Int_alpha_beta-p"/>
</dbReference>
<dbReference type="InterPro" id="IPR013517">
    <property type="entry name" value="FG-GAP"/>
</dbReference>
<evidence type="ECO:0000256" key="2">
    <source>
        <dbReference type="ARBA" id="ARBA00022729"/>
    </source>
</evidence>
<dbReference type="GO" id="GO:0009253">
    <property type="term" value="P:peptidoglycan catabolic process"/>
    <property type="evidence" value="ECO:0007669"/>
    <property type="project" value="InterPro"/>
</dbReference>
<reference evidence="7 8" key="1">
    <citation type="submission" date="2021-04" db="EMBL/GenBank/DDBJ databases">
        <authorList>
            <person name="Tang X."/>
            <person name="Zhou X."/>
            <person name="Chen X."/>
            <person name="Cernava T."/>
            <person name="Zhang C."/>
        </authorList>
    </citation>
    <scope>NUCLEOTIDE SEQUENCE [LARGE SCALE GENOMIC DNA]</scope>
    <source>
        <strain evidence="7 8">BH-SS-21</strain>
    </source>
</reference>
<dbReference type="PANTHER" id="PTHR11022:SF41">
    <property type="entry name" value="PEPTIDOGLYCAN-RECOGNITION PROTEIN LC-RELATED"/>
    <property type="match status" value="1"/>
</dbReference>
<keyword evidence="4" id="KW-0325">Glycoprotein</keyword>
<gene>
    <name evidence="7" type="ORF">J8N05_01600</name>
</gene>
<feature type="region of interest" description="Disordered" evidence="5">
    <location>
        <begin position="264"/>
        <end position="340"/>
    </location>
</feature>
<feature type="compositionally biased region" description="Low complexity" evidence="5">
    <location>
        <begin position="270"/>
        <end position="323"/>
    </location>
</feature>
<evidence type="ECO:0000313" key="8">
    <source>
        <dbReference type="Proteomes" id="UP000677413"/>
    </source>
</evidence>
<proteinExistence type="inferred from homology"/>
<feature type="domain" description="Peptidoglycan recognition protein family" evidence="6">
    <location>
        <begin position="339"/>
        <end position="499"/>
    </location>
</feature>
<dbReference type="InterPro" id="IPR002502">
    <property type="entry name" value="Amidase_domain"/>
</dbReference>
<evidence type="ECO:0000256" key="4">
    <source>
        <dbReference type="ARBA" id="ARBA00023180"/>
    </source>
</evidence>
<dbReference type="Pfam" id="PF01510">
    <property type="entry name" value="Amidase_2"/>
    <property type="match status" value="1"/>
</dbReference>
<dbReference type="GO" id="GO:0008270">
    <property type="term" value="F:zinc ion binding"/>
    <property type="evidence" value="ECO:0007669"/>
    <property type="project" value="InterPro"/>
</dbReference>
<keyword evidence="2" id="KW-0732">Signal</keyword>
<dbReference type="GO" id="GO:0008745">
    <property type="term" value="F:N-acetylmuramoyl-L-alanine amidase activity"/>
    <property type="evidence" value="ECO:0007669"/>
    <property type="project" value="InterPro"/>
</dbReference>
<dbReference type="SMART" id="SM00191">
    <property type="entry name" value="Int_alpha"/>
    <property type="match status" value="6"/>
</dbReference>
<evidence type="ECO:0000256" key="5">
    <source>
        <dbReference type="SAM" id="MobiDB-lite"/>
    </source>
</evidence>
<evidence type="ECO:0000256" key="1">
    <source>
        <dbReference type="ARBA" id="ARBA00007553"/>
    </source>
</evidence>
<evidence type="ECO:0000313" key="7">
    <source>
        <dbReference type="EMBL" id="MBQ0846916.1"/>
    </source>
</evidence>
<dbReference type="PANTHER" id="PTHR11022">
    <property type="entry name" value="PEPTIDOGLYCAN RECOGNITION PROTEIN"/>
    <property type="match status" value="1"/>
</dbReference>
<evidence type="ECO:0000259" key="6">
    <source>
        <dbReference type="SMART" id="SM00701"/>
    </source>
</evidence>
<accession>A0A940XMP4</accession>
<dbReference type="AlphaFoldDB" id="A0A940XMP4"/>
<dbReference type="Gene3D" id="2.130.10.130">
    <property type="entry name" value="Integrin alpha, N-terminal"/>
    <property type="match status" value="3"/>
</dbReference>
<dbReference type="SUPFAM" id="SSF55846">
    <property type="entry name" value="N-acetylmuramoyl-L-alanine amidase-like"/>
    <property type="match status" value="1"/>
</dbReference>
<name>A0A940XMP4_9ACTN</name>
<dbReference type="SUPFAM" id="SSF69318">
    <property type="entry name" value="Integrin alpha N-terminal domain"/>
    <property type="match status" value="1"/>
</dbReference>
<dbReference type="Proteomes" id="UP000677413">
    <property type="component" value="Unassembled WGS sequence"/>
</dbReference>
<dbReference type="Gene3D" id="3.40.80.10">
    <property type="entry name" value="Peptidoglycan recognition protein-like"/>
    <property type="match status" value="1"/>
</dbReference>
<dbReference type="InterPro" id="IPR006619">
    <property type="entry name" value="PGRP_domain_met/bac"/>
</dbReference>
<keyword evidence="8" id="KW-1185">Reference proteome</keyword>
<evidence type="ECO:0000256" key="3">
    <source>
        <dbReference type="ARBA" id="ARBA00022737"/>
    </source>
</evidence>
<dbReference type="Pfam" id="PF01839">
    <property type="entry name" value="FG-GAP"/>
    <property type="match status" value="3"/>
</dbReference>
<feature type="compositionally biased region" description="Pro residues" evidence="5">
    <location>
        <begin position="324"/>
        <end position="334"/>
    </location>
</feature>
<sequence>MVTKVTRQFTGIRTTLHSPQASDQLRVTYRTSLLGDVSPGVGAELRSHPCDGWVFCAAYLGVGHLSRRTTHAYKPLSLKRRAWLTTGAVVLAATGAVTYAVANPGDDPSADATRGKRPVKVHELAMSSDGAGRREVERTSTAQFSLLGISWSGAKAELDGTAQVRTRALGSGEWTGWQNLDLELHPVDKAEPGAKEARGASDPLWVGPSDGVEARVVAAGGSAISGLPKGLELSLVDPGVTSAEARNEALSTTTGLSMDSAAFVAEDPTGSPSDAASASASPADSAGAEPTGAADTTGAPASPAESTSQSASGSASESASASPTPDPVPSPPPSTVTQPPIVSRAQWGAAESTVKDAPEYIDKISAVFVHHTVGTNDYSCAESPALVRGIMAYHVQTELWNDIGYNFLVDKCGRIFEGRAGGIDLPVRGAHTYGFNGDSAGIAVLGDFEGAAATSTTAAKAAGKPTRAALESVARVAAWKLGQYGGDPGGQVTLTAADDTGVWKSGQQATLNTISGHRDGFATECPGKNLYSKLSEIRRYASSPARNSAVPTADFNGDGISDLVAATPKQGSGWLTLVPGGLNGPVSASKVKLNQGTANVPGAAESGDQWGAATALGDINGDGYADIAIGAPGEDDTTGHADRGAVTILYGPKFDLGADTMALGDDYEPTGARFGATVAVGDFNADGRADVFTAATGTGGNWAARFDDGHEVAGDLTTASGALAYADAATGDFNRDGYADVALNYRDASGAGKVTWFKGSKSLGLSKVSTLSVKGGRSIAAGDVNGNGYDDIVIGQPYASESGAISGGQVTMVPGTSTGFTTTGLTKITQSTAGVEGANESGDALGTSVSVGDFNADGFADVLTGAPNEDITRGGANKANAGAVWLLKGASTGLTGTGSLSFSQDTTGVPGSTEKDDKLGSAVSLTDFSGHGRAHLLIGAEGEDAYNGTLLYLPSTASGVSVAKSAYYGVTQLGTATATRLGQVLTP</sequence>
<dbReference type="InterPro" id="IPR036505">
    <property type="entry name" value="Amidase/PGRP_sf"/>
</dbReference>
<dbReference type="InterPro" id="IPR028994">
    <property type="entry name" value="Integrin_alpha_N"/>
</dbReference>
<dbReference type="PROSITE" id="PS51470">
    <property type="entry name" value="FG_GAP"/>
    <property type="match status" value="3"/>
</dbReference>
<dbReference type="CDD" id="cd06583">
    <property type="entry name" value="PGRP"/>
    <property type="match status" value="1"/>
</dbReference>
<protein>
    <submittedName>
        <fullName evidence="7">FG-GAP repeat protein</fullName>
    </submittedName>
</protein>
<dbReference type="Pfam" id="PF13517">
    <property type="entry name" value="FG-GAP_3"/>
    <property type="match status" value="1"/>
</dbReference>
<dbReference type="InterPro" id="IPR015510">
    <property type="entry name" value="PGRP"/>
</dbReference>
<comment type="caution">
    <text evidence="7">The sequence shown here is derived from an EMBL/GenBank/DDBJ whole genome shotgun (WGS) entry which is preliminary data.</text>
</comment>
<dbReference type="EMBL" id="JAGPYQ010000001">
    <property type="protein sequence ID" value="MBQ0846916.1"/>
    <property type="molecule type" value="Genomic_DNA"/>
</dbReference>
<dbReference type="SMART" id="SM00701">
    <property type="entry name" value="PGRP"/>
    <property type="match status" value="1"/>
</dbReference>